<dbReference type="CDD" id="cd07557">
    <property type="entry name" value="trimeric_dUTPase"/>
    <property type="match status" value="1"/>
</dbReference>
<evidence type="ECO:0000313" key="6">
    <source>
        <dbReference type="Ensembl" id="ENSNNAP00000003698.1"/>
    </source>
</evidence>
<keyword evidence="1" id="KW-0645">Protease</keyword>
<dbReference type="PANTHER" id="PTHR19422:SF123">
    <property type="entry name" value="RT1 CLASS I, LOCUS CE15"/>
    <property type="match status" value="1"/>
</dbReference>
<evidence type="ECO:0000256" key="3">
    <source>
        <dbReference type="ARBA" id="ARBA00022801"/>
    </source>
</evidence>
<reference evidence="6" key="2">
    <citation type="submission" date="2025-09" db="UniProtKB">
        <authorList>
            <consortium name="Ensembl"/>
        </authorList>
    </citation>
    <scope>IDENTIFICATION</scope>
</reference>
<dbReference type="Ensembl" id="ENSNNAT00000003876.1">
    <property type="protein sequence ID" value="ENSNNAP00000003698.1"/>
    <property type="gene ID" value="ENSNNAG00000002522.1"/>
</dbReference>
<dbReference type="InterPro" id="IPR033704">
    <property type="entry name" value="dUTPase_trimeric"/>
</dbReference>
<dbReference type="InterPro" id="IPR051592">
    <property type="entry name" value="HERV-K_Pro_peptidase_A2"/>
</dbReference>
<dbReference type="Gene3D" id="2.70.40.10">
    <property type="match status" value="1"/>
</dbReference>
<keyword evidence="7" id="KW-1185">Reference proteome</keyword>
<reference evidence="6" key="1">
    <citation type="submission" date="2025-08" db="UniProtKB">
        <authorList>
            <consortium name="Ensembl"/>
        </authorList>
    </citation>
    <scope>IDENTIFICATION</scope>
</reference>
<accession>A0A8C6VGA7</accession>
<dbReference type="SUPFAM" id="SSF51283">
    <property type="entry name" value="dUTPase-like"/>
    <property type="match status" value="1"/>
</dbReference>
<dbReference type="PANTHER" id="PTHR19422">
    <property type="entry name" value="GAG RETROVIRAL POLYPROTEIN"/>
    <property type="match status" value="1"/>
</dbReference>
<evidence type="ECO:0000259" key="5">
    <source>
        <dbReference type="Pfam" id="PF00692"/>
    </source>
</evidence>
<feature type="domain" description="dUTPase-like" evidence="5">
    <location>
        <begin position="26"/>
        <end position="140"/>
    </location>
</feature>
<dbReference type="GeneTree" id="ENSGT01000000215751"/>
<sequence>QPWKLIYEPSASPGPIADFPTISTQRPATAGSAGINLITQEDCVFDFPHVVHILPLQLTGPLPTGSVGLILPRSSASKKGLFVVPGVMDTDYEGIIKIQIYSNIPQTINKGDSWAQLIILPVPMPGQPSTVRRGDGGFGRGKNSPLTASHTP</sequence>
<dbReference type="Proteomes" id="UP000694559">
    <property type="component" value="Unplaced"/>
</dbReference>
<dbReference type="Pfam" id="PF00692">
    <property type="entry name" value="dUTPase"/>
    <property type="match status" value="1"/>
</dbReference>
<evidence type="ECO:0000256" key="2">
    <source>
        <dbReference type="ARBA" id="ARBA00022750"/>
    </source>
</evidence>
<keyword evidence="3" id="KW-0378">Hydrolase</keyword>
<dbReference type="GO" id="GO:0004190">
    <property type="term" value="F:aspartic-type endopeptidase activity"/>
    <property type="evidence" value="ECO:0007669"/>
    <property type="project" value="UniProtKB-KW"/>
</dbReference>
<name>A0A8C6VGA7_NAJNA</name>
<dbReference type="OMA" id="STSHWCA"/>
<feature type="region of interest" description="Disordered" evidence="4">
    <location>
        <begin position="129"/>
        <end position="152"/>
    </location>
</feature>
<keyword evidence="2" id="KW-0064">Aspartyl protease</keyword>
<protein>
    <recommendedName>
        <fullName evidence="5">dUTPase-like domain-containing protein</fullName>
    </recommendedName>
</protein>
<dbReference type="OrthoDB" id="9900537at2759"/>
<dbReference type="AlphaFoldDB" id="A0A8C6VGA7"/>
<proteinExistence type="predicted"/>
<evidence type="ECO:0000256" key="1">
    <source>
        <dbReference type="ARBA" id="ARBA00022670"/>
    </source>
</evidence>
<dbReference type="InterPro" id="IPR029054">
    <property type="entry name" value="dUTPase-like"/>
</dbReference>
<evidence type="ECO:0000256" key="4">
    <source>
        <dbReference type="SAM" id="MobiDB-lite"/>
    </source>
</evidence>
<dbReference type="GO" id="GO:0006508">
    <property type="term" value="P:proteolysis"/>
    <property type="evidence" value="ECO:0007669"/>
    <property type="project" value="UniProtKB-KW"/>
</dbReference>
<evidence type="ECO:0000313" key="7">
    <source>
        <dbReference type="Proteomes" id="UP000694559"/>
    </source>
</evidence>
<organism evidence="6 7">
    <name type="scientific">Naja naja</name>
    <name type="common">Indian cobra</name>
    <dbReference type="NCBI Taxonomy" id="35670"/>
    <lineage>
        <taxon>Eukaryota</taxon>
        <taxon>Metazoa</taxon>
        <taxon>Chordata</taxon>
        <taxon>Craniata</taxon>
        <taxon>Vertebrata</taxon>
        <taxon>Euteleostomi</taxon>
        <taxon>Lepidosauria</taxon>
        <taxon>Squamata</taxon>
        <taxon>Bifurcata</taxon>
        <taxon>Unidentata</taxon>
        <taxon>Episquamata</taxon>
        <taxon>Toxicofera</taxon>
        <taxon>Serpentes</taxon>
        <taxon>Colubroidea</taxon>
        <taxon>Elapidae</taxon>
        <taxon>Elapinae</taxon>
        <taxon>Naja</taxon>
    </lineage>
</organism>
<dbReference type="InterPro" id="IPR036157">
    <property type="entry name" value="dUTPase-like_sf"/>
</dbReference>